<dbReference type="OrthoDB" id="162251at2157"/>
<accession>A0A1I6I4Z6</accession>
<dbReference type="InterPro" id="IPR036291">
    <property type="entry name" value="NAD(P)-bd_dom_sf"/>
</dbReference>
<keyword evidence="7" id="KW-1185">Reference proteome</keyword>
<dbReference type="InterPro" id="IPR006139">
    <property type="entry name" value="D-isomer_2_OHA_DH_cat_dom"/>
</dbReference>
<proteinExistence type="inferred from homology"/>
<reference evidence="7" key="1">
    <citation type="submission" date="2016-10" db="EMBL/GenBank/DDBJ databases">
        <authorList>
            <person name="Varghese N."/>
            <person name="Submissions S."/>
        </authorList>
    </citation>
    <scope>NUCLEOTIDE SEQUENCE [LARGE SCALE GENOMIC DNA]</scope>
    <source>
        <strain evidence="7">CGMCC 1.8711</strain>
    </source>
</reference>
<dbReference type="CDD" id="cd05300">
    <property type="entry name" value="2-Hacid_dh_1"/>
    <property type="match status" value="1"/>
</dbReference>
<dbReference type="SUPFAM" id="SSF51735">
    <property type="entry name" value="NAD(P)-binding Rossmann-fold domains"/>
    <property type="match status" value="1"/>
</dbReference>
<sequence>MTTHLGIHGSVERIFPPSLLRSRLVDGDDAPDADADLTVSVVDDDFDGIDALVTFGYDPAVLDSDVEWIHVVRAGYDEFPVETLRDDGISLTNSTGLHGASVGETTVGYFLQFARGLHRYRSDQREKEWNPPAWDETFTLEGETVCVVGLGTLGRGIARRADALGMSVVGVRRTPTPVDHVETRYGPADLHEAVEDARFVVLAVPLTDDTEGMFGAVELDAMREDAYLVNVARGPVADQSALVSALRDDAIAGAALDVFEEEPLPEESPLWAFENVVVTPHASAARSDYPDRIAELVGENVRRFERGESLANQVV</sequence>
<dbReference type="PANTHER" id="PTHR43333:SF1">
    <property type="entry name" value="D-ISOMER SPECIFIC 2-HYDROXYACID DEHYDROGENASE NAD-BINDING DOMAIN-CONTAINING PROTEIN"/>
    <property type="match status" value="1"/>
</dbReference>
<keyword evidence="1 3" id="KW-0560">Oxidoreductase</keyword>
<evidence type="ECO:0000313" key="7">
    <source>
        <dbReference type="Proteomes" id="UP000243250"/>
    </source>
</evidence>
<name>A0A1I6I4Z6_9EURY</name>
<evidence type="ECO:0000256" key="3">
    <source>
        <dbReference type="RuleBase" id="RU003719"/>
    </source>
</evidence>
<dbReference type="NCBIfam" id="NF041369">
    <property type="entry name" value="Dhydh_Halo"/>
    <property type="match status" value="1"/>
</dbReference>
<keyword evidence="2" id="KW-0520">NAD</keyword>
<organism evidence="6 7">
    <name type="scientific">Halogeometricum limi</name>
    <dbReference type="NCBI Taxonomy" id="555875"/>
    <lineage>
        <taxon>Archaea</taxon>
        <taxon>Methanobacteriati</taxon>
        <taxon>Methanobacteriota</taxon>
        <taxon>Stenosarchaea group</taxon>
        <taxon>Halobacteria</taxon>
        <taxon>Halobacteriales</taxon>
        <taxon>Haloferacaceae</taxon>
        <taxon>Halogeometricum</taxon>
    </lineage>
</organism>
<dbReference type="AlphaFoldDB" id="A0A1I6I4Z6"/>
<evidence type="ECO:0000259" key="5">
    <source>
        <dbReference type="Pfam" id="PF02826"/>
    </source>
</evidence>
<dbReference type="FunFam" id="3.40.50.720:FF:000363">
    <property type="entry name" value="D-isomer specific 2-hydroxyacid dehydrogenase"/>
    <property type="match status" value="1"/>
</dbReference>
<dbReference type="Pfam" id="PF02826">
    <property type="entry name" value="2-Hacid_dh_C"/>
    <property type="match status" value="1"/>
</dbReference>
<evidence type="ECO:0000313" key="6">
    <source>
        <dbReference type="EMBL" id="SFR61708.1"/>
    </source>
</evidence>
<evidence type="ECO:0000259" key="4">
    <source>
        <dbReference type="Pfam" id="PF00389"/>
    </source>
</evidence>
<dbReference type="EMBL" id="FOYS01000004">
    <property type="protein sequence ID" value="SFR61708.1"/>
    <property type="molecule type" value="Genomic_DNA"/>
</dbReference>
<dbReference type="Pfam" id="PF00389">
    <property type="entry name" value="2-Hacid_dh"/>
    <property type="match status" value="1"/>
</dbReference>
<evidence type="ECO:0000256" key="1">
    <source>
        <dbReference type="ARBA" id="ARBA00023002"/>
    </source>
</evidence>
<dbReference type="RefSeq" id="WP_089882057.1">
    <property type="nucleotide sequence ID" value="NZ_FOYS01000004.1"/>
</dbReference>
<feature type="domain" description="D-isomer specific 2-hydroxyacid dehydrogenase catalytic" evidence="4">
    <location>
        <begin position="44"/>
        <end position="314"/>
    </location>
</feature>
<dbReference type="SUPFAM" id="SSF52283">
    <property type="entry name" value="Formate/glycerate dehydrogenase catalytic domain-like"/>
    <property type="match status" value="1"/>
</dbReference>
<dbReference type="PANTHER" id="PTHR43333">
    <property type="entry name" value="2-HACID_DH_C DOMAIN-CONTAINING PROTEIN"/>
    <property type="match status" value="1"/>
</dbReference>
<dbReference type="Proteomes" id="UP000243250">
    <property type="component" value="Unassembled WGS sequence"/>
</dbReference>
<dbReference type="GO" id="GO:0016616">
    <property type="term" value="F:oxidoreductase activity, acting on the CH-OH group of donors, NAD or NADP as acceptor"/>
    <property type="evidence" value="ECO:0007669"/>
    <property type="project" value="InterPro"/>
</dbReference>
<dbReference type="InterPro" id="IPR054891">
    <property type="entry name" value="Dhydh_Halo"/>
</dbReference>
<evidence type="ECO:0000256" key="2">
    <source>
        <dbReference type="ARBA" id="ARBA00023027"/>
    </source>
</evidence>
<dbReference type="Gene3D" id="3.40.50.720">
    <property type="entry name" value="NAD(P)-binding Rossmann-like Domain"/>
    <property type="match status" value="2"/>
</dbReference>
<dbReference type="InterPro" id="IPR006140">
    <property type="entry name" value="D-isomer_DH_NAD-bd"/>
</dbReference>
<comment type="similarity">
    <text evidence="3">Belongs to the D-isomer specific 2-hydroxyacid dehydrogenase family.</text>
</comment>
<feature type="domain" description="D-isomer specific 2-hydroxyacid dehydrogenase NAD-binding" evidence="5">
    <location>
        <begin position="108"/>
        <end position="282"/>
    </location>
</feature>
<gene>
    <name evidence="6" type="ORF">SAMN04488124_2820</name>
</gene>
<dbReference type="GO" id="GO:0051287">
    <property type="term" value="F:NAD binding"/>
    <property type="evidence" value="ECO:0007669"/>
    <property type="project" value="InterPro"/>
</dbReference>
<protein>
    <submittedName>
        <fullName evidence="6">D-2-hydroxyacid dehydrogenase (NADP+)</fullName>
    </submittedName>
</protein>
<dbReference type="STRING" id="555875.SAMN04488124_2820"/>